<dbReference type="Pfam" id="PF00078">
    <property type="entry name" value="RVT_1"/>
    <property type="match status" value="1"/>
</dbReference>
<evidence type="ECO:0000256" key="1">
    <source>
        <dbReference type="ARBA" id="ARBA00034120"/>
    </source>
</evidence>
<dbReference type="PROSITE" id="PS50878">
    <property type="entry name" value="RT_POL"/>
    <property type="match status" value="1"/>
</dbReference>
<evidence type="ECO:0000313" key="3">
    <source>
        <dbReference type="EMBL" id="CAJ74578.1"/>
    </source>
</evidence>
<evidence type="ECO:0000259" key="2">
    <source>
        <dbReference type="PROSITE" id="PS50878"/>
    </source>
</evidence>
<dbReference type="PANTHER" id="PTHR34047">
    <property type="entry name" value="NUCLEAR INTRON MATURASE 1, MITOCHONDRIAL-RELATED"/>
    <property type="match status" value="1"/>
</dbReference>
<reference evidence="3" key="2">
    <citation type="submission" date="2006-01" db="EMBL/GenBank/DDBJ databases">
        <authorList>
            <person name="Genoscope"/>
        </authorList>
    </citation>
    <scope>NUCLEOTIDE SEQUENCE</scope>
</reference>
<sequence>MSMKEFALNLSALYSAFDAVKENHGCAGADGVTIERYEGNLDLNLRIMRKELTEQTYFPLPLLRILVDKGNGEARALCIPSVRDRIVQAAVLQLIEPVLEKEFEECSFAYRKGRSVKQAVYKVREYYEQGYQWVVDADIDAFFDSVDYSLLLLKFKCYIHDPCIQNLVGLWLKGEVWDGKTVTTLKKGIPQGSPISPILANLYLDEFDEELTRNGYKLVRFSDDFIILCKNSGMAKESLKLTKKILEKLLLELDEEQVINFDQGFKFLGVIFVKSMIMVPFDRPKKERKVLFFPKPLDLEVYFKQRKQGKIWQTST</sequence>
<dbReference type="AlphaFoldDB" id="Q1Q3I7"/>
<dbReference type="PANTHER" id="PTHR34047:SF8">
    <property type="entry name" value="PROTEIN YKFC"/>
    <property type="match status" value="1"/>
</dbReference>
<proteinExistence type="inferred from homology"/>
<dbReference type="CDD" id="cd01651">
    <property type="entry name" value="RT_G2_intron"/>
    <property type="match status" value="1"/>
</dbReference>
<organism evidence="3">
    <name type="scientific">Kuenenia stuttgartiensis</name>
    <dbReference type="NCBI Taxonomy" id="174633"/>
    <lineage>
        <taxon>Bacteria</taxon>
        <taxon>Pseudomonadati</taxon>
        <taxon>Planctomycetota</taxon>
        <taxon>Candidatus Brocadiia</taxon>
        <taxon>Candidatus Brocadiales</taxon>
        <taxon>Candidatus Brocadiaceae</taxon>
        <taxon>Candidatus Kuenenia</taxon>
    </lineage>
</organism>
<dbReference type="SUPFAM" id="SSF56672">
    <property type="entry name" value="DNA/RNA polymerases"/>
    <property type="match status" value="1"/>
</dbReference>
<accession>Q1Q3I7</accession>
<dbReference type="InterPro" id="IPR051083">
    <property type="entry name" value="GrpII_Intron_Splice-Mob/Def"/>
</dbReference>
<dbReference type="InterPro" id="IPR043502">
    <property type="entry name" value="DNA/RNA_pol_sf"/>
</dbReference>
<dbReference type="EMBL" id="CT573071">
    <property type="protein sequence ID" value="CAJ74578.1"/>
    <property type="molecule type" value="Genomic_DNA"/>
</dbReference>
<protein>
    <recommendedName>
        <fullName evidence="2">Reverse transcriptase domain-containing protein</fullName>
    </recommendedName>
</protein>
<gene>
    <name evidence="3" type="ORF">kuste3815</name>
</gene>
<name>Q1Q3I7_KUEST</name>
<comment type="similarity">
    <text evidence="1">Belongs to the bacterial reverse transcriptase family.</text>
</comment>
<feature type="domain" description="Reverse transcriptase" evidence="2">
    <location>
        <begin position="48"/>
        <end position="272"/>
    </location>
</feature>
<dbReference type="InterPro" id="IPR000477">
    <property type="entry name" value="RT_dom"/>
</dbReference>
<reference evidence="3" key="1">
    <citation type="journal article" date="2006" name="Nature">
        <title>Deciphering the evolution and metabolism of an anammox bacterium from a community genome.</title>
        <authorList>
            <person name="Strous M."/>
            <person name="Pelletier E."/>
            <person name="Mangenot S."/>
            <person name="Rattei T."/>
            <person name="Lehner A."/>
            <person name="Taylor M.W."/>
            <person name="Horn M."/>
            <person name="Daims H."/>
            <person name="Bartol-Mavel D."/>
            <person name="Wincker P."/>
            <person name="Barbe V."/>
            <person name="Fonknechten N."/>
            <person name="Vallenet D."/>
            <person name="Segurens B."/>
            <person name="Schenowitz-Truong C."/>
            <person name="Medigue C."/>
            <person name="Collingro A."/>
            <person name="Snel B."/>
            <person name="Dutilh B.E."/>
            <person name="OpDenCamp H.J.M."/>
            <person name="vanDerDrift C."/>
            <person name="Cirpus I."/>
            <person name="vanDePas-Schoonen K.T."/>
            <person name="Harhangi H.R."/>
            <person name="vanNiftrik L."/>
            <person name="Schmid M."/>
            <person name="Keltjens J."/>
            <person name="vanDeVossenberg J."/>
            <person name="Kartal B."/>
            <person name="Meier H."/>
            <person name="Frishman D."/>
            <person name="Huynen M.A."/>
            <person name="Mewes H."/>
            <person name="Weissenbach J."/>
            <person name="Jetten M.S.M."/>
            <person name="Wagner M."/>
            <person name="LePaslier D."/>
        </authorList>
    </citation>
    <scope>NUCLEOTIDE SEQUENCE</scope>
</reference>